<dbReference type="InterPro" id="IPR009190">
    <property type="entry name" value="DUF1462"/>
</dbReference>
<dbReference type="InterPro" id="IPR038218">
    <property type="entry name" value="YuzD-like_sp"/>
</dbReference>
<accession>A0A1H9WVX4</accession>
<keyword evidence="2" id="KW-1185">Reference proteome</keyword>
<reference evidence="2" key="1">
    <citation type="submission" date="2016-10" db="EMBL/GenBank/DDBJ databases">
        <authorList>
            <person name="Varghese N."/>
            <person name="Submissions S."/>
        </authorList>
    </citation>
    <scope>NUCLEOTIDE SEQUENCE [LARGE SCALE GENOMIC DNA]</scope>
    <source>
        <strain evidence="2">S9</strain>
    </source>
</reference>
<gene>
    <name evidence="1" type="ORF">SAMN05518684_12074</name>
</gene>
<dbReference type="Proteomes" id="UP000198571">
    <property type="component" value="Unassembled WGS sequence"/>
</dbReference>
<dbReference type="STRING" id="1601833.SAMN05518684_12074"/>
<dbReference type="Pfam" id="PF07315">
    <property type="entry name" value="DUF1462"/>
    <property type="match status" value="1"/>
</dbReference>
<dbReference type="Gene3D" id="3.40.30.30">
    <property type="entry name" value="Hypothetical protein sa0798"/>
    <property type="match status" value="1"/>
</dbReference>
<dbReference type="SUPFAM" id="SSF52833">
    <property type="entry name" value="Thioredoxin-like"/>
    <property type="match status" value="1"/>
</dbReference>
<dbReference type="EMBL" id="FOGT01000020">
    <property type="protein sequence ID" value="SES38066.1"/>
    <property type="molecule type" value="Genomic_DNA"/>
</dbReference>
<evidence type="ECO:0000313" key="2">
    <source>
        <dbReference type="Proteomes" id="UP000198571"/>
    </source>
</evidence>
<dbReference type="InterPro" id="IPR036249">
    <property type="entry name" value="Thioredoxin-like_sf"/>
</dbReference>
<dbReference type="RefSeq" id="WP_342740480.1">
    <property type="nucleotide sequence ID" value="NZ_FOGT01000020.1"/>
</dbReference>
<proteinExistence type="predicted"/>
<organism evidence="1 2">
    <name type="scientific">Salipaludibacillus aurantiacus</name>
    <dbReference type="NCBI Taxonomy" id="1601833"/>
    <lineage>
        <taxon>Bacteria</taxon>
        <taxon>Bacillati</taxon>
        <taxon>Bacillota</taxon>
        <taxon>Bacilli</taxon>
        <taxon>Bacillales</taxon>
        <taxon>Bacillaceae</taxon>
    </lineage>
</organism>
<name>A0A1H9WVX4_9BACI</name>
<dbReference type="AlphaFoldDB" id="A0A1H9WVX4"/>
<sequence>MMNPVYITVYGAEQKCASCIHLPSALETKEWLEAAITRKFPDYPITVEYCDIKQPKTEEERSFSEKILEDEYFYPLVVLNGEVAGEGNPRLSAIYGLIEQEQKK</sequence>
<protein>
    <submittedName>
        <fullName evidence="1">Disulfide oxidoreductase YuzD</fullName>
    </submittedName>
</protein>
<evidence type="ECO:0000313" key="1">
    <source>
        <dbReference type="EMBL" id="SES38066.1"/>
    </source>
</evidence>